<dbReference type="GO" id="GO:0016020">
    <property type="term" value="C:membrane"/>
    <property type="evidence" value="ECO:0007669"/>
    <property type="project" value="UniProtKB-SubCell"/>
</dbReference>
<feature type="transmembrane region" description="Helical" evidence="5">
    <location>
        <begin position="464"/>
        <end position="484"/>
    </location>
</feature>
<keyword evidence="4 5" id="KW-0472">Membrane</keyword>
<protein>
    <submittedName>
        <fullName evidence="7">Membrane protein, putative</fullName>
    </submittedName>
</protein>
<proteinExistence type="predicted"/>
<accession>A0PZF2</accession>
<evidence type="ECO:0000259" key="6">
    <source>
        <dbReference type="Pfam" id="PF13515"/>
    </source>
</evidence>
<reference evidence="7 8" key="1">
    <citation type="journal article" date="2006" name="Nat. Biotechnol.">
        <title>The genome and transcriptomes of the anti-tumor agent Clostridium novyi-NT.</title>
        <authorList>
            <person name="Bettegowda C."/>
            <person name="Huang X."/>
            <person name="Lin J."/>
            <person name="Cheong I."/>
            <person name="Kohli M."/>
            <person name="Szabo S.A."/>
            <person name="Zhang X."/>
            <person name="Diaz L.A. Jr."/>
            <person name="Velculescu V.E."/>
            <person name="Parmigiani G."/>
            <person name="Kinzler K.W."/>
            <person name="Vogelstein B."/>
            <person name="Zhou S."/>
        </authorList>
    </citation>
    <scope>NUCLEOTIDE SEQUENCE [LARGE SCALE GENOMIC DNA]</scope>
    <source>
        <strain evidence="7 8">NT</strain>
    </source>
</reference>
<name>A0PZF2_CLONN</name>
<dbReference type="KEGG" id="cno:NT01CX_1673"/>
<dbReference type="AlphaFoldDB" id="A0PZF2"/>
<evidence type="ECO:0000256" key="3">
    <source>
        <dbReference type="ARBA" id="ARBA00022989"/>
    </source>
</evidence>
<feature type="transmembrane region" description="Helical" evidence="5">
    <location>
        <begin position="83"/>
        <end position="100"/>
    </location>
</feature>
<feature type="transmembrane region" description="Helical" evidence="5">
    <location>
        <begin position="436"/>
        <end position="458"/>
    </location>
</feature>
<dbReference type="eggNOG" id="COG1289">
    <property type="taxonomic scope" value="Bacteria"/>
</dbReference>
<evidence type="ECO:0000313" key="7">
    <source>
        <dbReference type="EMBL" id="ABK60606.1"/>
    </source>
</evidence>
<dbReference type="PATRIC" id="fig|386415.7.peg.780"/>
<dbReference type="Pfam" id="PF13515">
    <property type="entry name" value="FUSC_2"/>
    <property type="match status" value="1"/>
</dbReference>
<feature type="transmembrane region" description="Helical" evidence="5">
    <location>
        <begin position="342"/>
        <end position="362"/>
    </location>
</feature>
<evidence type="ECO:0000256" key="1">
    <source>
        <dbReference type="ARBA" id="ARBA00004141"/>
    </source>
</evidence>
<dbReference type="InterPro" id="IPR049453">
    <property type="entry name" value="Memb_transporter_dom"/>
</dbReference>
<feature type="transmembrane region" description="Helical" evidence="5">
    <location>
        <begin position="397"/>
        <end position="415"/>
    </location>
</feature>
<dbReference type="EMBL" id="CP000382">
    <property type="protein sequence ID" value="ABK60606.1"/>
    <property type="molecule type" value="Genomic_DNA"/>
</dbReference>
<feature type="transmembrane region" description="Helical" evidence="5">
    <location>
        <begin position="129"/>
        <end position="149"/>
    </location>
</feature>
<feature type="transmembrane region" description="Helical" evidence="5">
    <location>
        <begin position="31"/>
        <end position="48"/>
    </location>
</feature>
<dbReference type="STRING" id="386415.NT01CX_1673"/>
<keyword evidence="2 5" id="KW-0812">Transmembrane</keyword>
<feature type="domain" description="Integral membrane bound transporter" evidence="6">
    <location>
        <begin position="354"/>
        <end position="475"/>
    </location>
</feature>
<evidence type="ECO:0000256" key="4">
    <source>
        <dbReference type="ARBA" id="ARBA00023136"/>
    </source>
</evidence>
<organism evidence="7 8">
    <name type="scientific">Clostridium novyi (strain NT)</name>
    <dbReference type="NCBI Taxonomy" id="386415"/>
    <lineage>
        <taxon>Bacteria</taxon>
        <taxon>Bacillati</taxon>
        <taxon>Bacillota</taxon>
        <taxon>Clostridia</taxon>
        <taxon>Eubacteriales</taxon>
        <taxon>Clostridiaceae</taxon>
        <taxon>Clostridium</taxon>
    </lineage>
</organism>
<feature type="transmembrane region" description="Helical" evidence="5">
    <location>
        <begin position="60"/>
        <end position="77"/>
    </location>
</feature>
<keyword evidence="3 5" id="KW-1133">Transmembrane helix</keyword>
<feature type="transmembrane region" description="Helical" evidence="5">
    <location>
        <begin position="7"/>
        <end position="25"/>
    </location>
</feature>
<dbReference type="RefSeq" id="WP_011721761.1">
    <property type="nucleotide sequence ID" value="NC_008593.1"/>
</dbReference>
<evidence type="ECO:0000313" key="8">
    <source>
        <dbReference type="Proteomes" id="UP000008220"/>
    </source>
</evidence>
<evidence type="ECO:0000256" key="5">
    <source>
        <dbReference type="SAM" id="Phobius"/>
    </source>
</evidence>
<sequence>MKINKKLIFSKTILFIFIISFIILFQKLFGIENTLIGVTVITAALMLLEEDLTISPMKHLAYLITINLLLGVFSFIASKNLFVGIPINFIAMFIIGFLFCYDLKTNLYIPFGLQYLFMLSVPVSNEQILMRLLSLVIGSVFIMILQLICNKHRLVKSTNKSIESIFQELINKNEAVISKEDYNCIDISIEKEIKKIKKLVYGKRKNGFYLTEGGRIKLNIAFILQSINLCMNDLYTDYEENDYKEILKAVQDKLIRLYKSKDDKNALNNIKKEIMECINEEKIKSNSLLKRILVNLDILCNYFIQLNELENHDCINKHYPIPQDFNIINILKRNFNCSSLRFTYAIRVSICATISIFIMDYFKIYEARWMAYTVFAIVQPYGENSKSKSYNRIKGTLIGGLIFLVLFTIIKNPLIRSIIVMGSGYIDGYNTRYDRKMICVTLSALGTAAITSSVGTVFLYRMLFVSLGLILALLVSKFILPYILKDSSDDLIKMGNSTVDKLIEEAKLYIVEKNNNHAIENLFIISSLIEEKFDNLHSHIQSYEEVLKNKKKIISNIYEMYIWAENDKILYNNFREKLYALKHSLNSCSV</sequence>
<gene>
    <name evidence="7" type="ordered locus">NT01CX_1673</name>
</gene>
<keyword evidence="8" id="KW-1185">Reference proteome</keyword>
<evidence type="ECO:0000256" key="2">
    <source>
        <dbReference type="ARBA" id="ARBA00022692"/>
    </source>
</evidence>
<dbReference type="Proteomes" id="UP000008220">
    <property type="component" value="Chromosome"/>
</dbReference>
<dbReference type="HOGENOM" id="CLU_029333_0_0_9"/>
<comment type="subcellular location">
    <subcellularLocation>
        <location evidence="1">Membrane</location>
        <topology evidence="1">Multi-pass membrane protein</topology>
    </subcellularLocation>
</comment>
<feature type="transmembrane region" description="Helical" evidence="5">
    <location>
        <begin position="107"/>
        <end position="123"/>
    </location>
</feature>